<sequence>MTYNSGNQFRDILMNGAALAVLFIPSIAAAQQPQQKIELGTIVVEGDRSQDNGNEGGPAQAAETGTGPVNGYVATKSTTGSKTDTRITAIPQSVSVVGREEIDDRKALKVDEILRYTAGVNTSAFGGPDPDTDWFYIRGFDATQTGVFLDGMQLYSYGFGGFQIDPFTLERVEVLKGPASVLYGGANPGGIINLVSKRPTFEDFGYVELGVNNWGNAYIGGDFGGVSGEQKEWSWRFTGRIAGGDQYTDYSEDLRGTVLPQITYKPNDATTLTLYAQYSALDQIHIGGGFLPYNGTVVSTTFGKIPRDAFLGEPDIDNQSRWHTLVGYELEHEFDNGWTINHNARYGHVKNEERGPYTYGYYNQALDLDGDPFTYPGGNTSPVGSPPNAPGLGNALFRIAFEHETEVDTVTTDTRMSREFDTGFLNHRVLAGLDYRYFLIDHVQSSGLGGGVDPFNPVYGQPQVINNPNYIDQELEQQVLGFYGQDQIRFGGGWLITLNGRYDYVNTEATGTPALAGDDGALSGRAGFAYEFDNGITPYVSAATFFNPLVGTTFAGALFEPEEGEQYEVGVKYRPTFVDALITASLFDLTKQNATVNDPDHLFQQIQTGEVRSRGFELEGKANITESLKVLAAFTAFDIDVTKDTNAAVIGKTPTTVPEVTASLWVDYAIRYGVFEGVSFGAGMRYQGETWANAQNTLKVPDAVLADAAIRYERDDWGVSLNVTNLFDKEYVKGCGSELQCGYGDSRTITLSAHYKW</sequence>
<dbReference type="Proteomes" id="UP001595796">
    <property type="component" value="Unassembled WGS sequence"/>
</dbReference>
<gene>
    <name evidence="20" type="ORF">ACFPFW_09025</name>
</gene>
<reference evidence="21" key="1">
    <citation type="journal article" date="2019" name="Int. J. Syst. Evol. Microbiol.">
        <title>The Global Catalogue of Microorganisms (GCM) 10K type strain sequencing project: providing services to taxonomists for standard genome sequencing and annotation.</title>
        <authorList>
            <consortium name="The Broad Institute Genomics Platform"/>
            <consortium name="The Broad Institute Genome Sequencing Center for Infectious Disease"/>
            <person name="Wu L."/>
            <person name="Ma J."/>
        </authorList>
    </citation>
    <scope>NUCLEOTIDE SEQUENCE [LARGE SCALE GENOMIC DNA]</scope>
    <source>
        <strain evidence="21">CGMCC 1.16444</strain>
    </source>
</reference>
<feature type="chain" id="PRO_5047303889" evidence="17">
    <location>
        <begin position="31"/>
        <end position="757"/>
    </location>
</feature>
<evidence type="ECO:0000256" key="4">
    <source>
        <dbReference type="ARBA" id="ARBA00022452"/>
    </source>
</evidence>
<dbReference type="Gene3D" id="2.170.130.10">
    <property type="entry name" value="TonB-dependent receptor, plug domain"/>
    <property type="match status" value="1"/>
</dbReference>
<evidence type="ECO:0000256" key="10">
    <source>
        <dbReference type="ARBA" id="ARBA00023077"/>
    </source>
</evidence>
<comment type="similarity">
    <text evidence="2 14 15">Belongs to the TonB-dependent receptor family.</text>
</comment>
<dbReference type="PANTHER" id="PTHR32552">
    <property type="entry name" value="FERRICHROME IRON RECEPTOR-RELATED"/>
    <property type="match status" value="1"/>
</dbReference>
<dbReference type="InterPro" id="IPR036942">
    <property type="entry name" value="Beta-barrel_TonB_sf"/>
</dbReference>
<evidence type="ECO:0000256" key="15">
    <source>
        <dbReference type="RuleBase" id="RU003357"/>
    </source>
</evidence>
<dbReference type="InterPro" id="IPR039426">
    <property type="entry name" value="TonB-dep_rcpt-like"/>
</dbReference>
<evidence type="ECO:0000256" key="9">
    <source>
        <dbReference type="ARBA" id="ARBA00023065"/>
    </source>
</evidence>
<keyword evidence="3 14" id="KW-0813">Transport</keyword>
<evidence type="ECO:0000256" key="5">
    <source>
        <dbReference type="ARBA" id="ARBA00022496"/>
    </source>
</evidence>
<dbReference type="NCBIfam" id="TIGR01783">
    <property type="entry name" value="TonB-siderophor"/>
    <property type="match status" value="1"/>
</dbReference>
<organism evidence="20 21">
    <name type="scientific">Flaviflagellibacter deserti</name>
    <dbReference type="NCBI Taxonomy" id="2267266"/>
    <lineage>
        <taxon>Bacteria</taxon>
        <taxon>Pseudomonadati</taxon>
        <taxon>Pseudomonadota</taxon>
        <taxon>Alphaproteobacteria</taxon>
        <taxon>Hyphomicrobiales</taxon>
        <taxon>Flaviflagellibacter</taxon>
    </lineage>
</organism>
<keyword evidence="8" id="KW-0408">Iron</keyword>
<evidence type="ECO:0000259" key="19">
    <source>
        <dbReference type="Pfam" id="PF07715"/>
    </source>
</evidence>
<evidence type="ECO:0000256" key="2">
    <source>
        <dbReference type="ARBA" id="ARBA00009810"/>
    </source>
</evidence>
<keyword evidence="13 14" id="KW-0998">Cell outer membrane</keyword>
<dbReference type="EMBL" id="JBHSJF010000006">
    <property type="protein sequence ID" value="MFC5068157.1"/>
    <property type="molecule type" value="Genomic_DNA"/>
</dbReference>
<evidence type="ECO:0000256" key="3">
    <source>
        <dbReference type="ARBA" id="ARBA00022448"/>
    </source>
</evidence>
<keyword evidence="7 17" id="KW-0732">Signal</keyword>
<feature type="region of interest" description="Disordered" evidence="16">
    <location>
        <begin position="47"/>
        <end position="80"/>
    </location>
</feature>
<keyword evidence="12 20" id="KW-0675">Receptor</keyword>
<evidence type="ECO:0000313" key="21">
    <source>
        <dbReference type="Proteomes" id="UP001595796"/>
    </source>
</evidence>
<dbReference type="RefSeq" id="WP_114957642.1">
    <property type="nucleotide sequence ID" value="NZ_JBHSJF010000006.1"/>
</dbReference>
<feature type="domain" description="TonB-dependent receptor plug" evidence="19">
    <location>
        <begin position="89"/>
        <end position="191"/>
    </location>
</feature>
<dbReference type="CDD" id="cd01347">
    <property type="entry name" value="ligand_gated_channel"/>
    <property type="match status" value="1"/>
</dbReference>
<evidence type="ECO:0000256" key="1">
    <source>
        <dbReference type="ARBA" id="ARBA00004571"/>
    </source>
</evidence>
<keyword evidence="11 14" id="KW-0472">Membrane</keyword>
<evidence type="ECO:0000313" key="20">
    <source>
        <dbReference type="EMBL" id="MFC5068157.1"/>
    </source>
</evidence>
<dbReference type="Pfam" id="PF07715">
    <property type="entry name" value="Plug"/>
    <property type="match status" value="1"/>
</dbReference>
<keyword evidence="4 14" id="KW-1134">Transmembrane beta strand</keyword>
<evidence type="ECO:0000256" key="6">
    <source>
        <dbReference type="ARBA" id="ARBA00022692"/>
    </source>
</evidence>
<dbReference type="Gene3D" id="2.40.170.20">
    <property type="entry name" value="TonB-dependent receptor, beta-barrel domain"/>
    <property type="match status" value="1"/>
</dbReference>
<evidence type="ECO:0000256" key="16">
    <source>
        <dbReference type="SAM" id="MobiDB-lite"/>
    </source>
</evidence>
<comment type="subcellular location">
    <subcellularLocation>
        <location evidence="1 14">Cell outer membrane</location>
        <topology evidence="1 14">Multi-pass membrane protein</topology>
    </subcellularLocation>
</comment>
<evidence type="ECO:0000256" key="11">
    <source>
        <dbReference type="ARBA" id="ARBA00023136"/>
    </source>
</evidence>
<dbReference type="SUPFAM" id="SSF56935">
    <property type="entry name" value="Porins"/>
    <property type="match status" value="1"/>
</dbReference>
<accession>A0ABV9Z322</accession>
<dbReference type="PROSITE" id="PS52016">
    <property type="entry name" value="TONB_DEPENDENT_REC_3"/>
    <property type="match status" value="1"/>
</dbReference>
<dbReference type="InterPro" id="IPR000531">
    <property type="entry name" value="Beta-barrel_TonB"/>
</dbReference>
<dbReference type="PANTHER" id="PTHR32552:SF68">
    <property type="entry name" value="FERRICHROME OUTER MEMBRANE TRANSPORTER_PHAGE RECEPTOR"/>
    <property type="match status" value="1"/>
</dbReference>
<evidence type="ECO:0000256" key="13">
    <source>
        <dbReference type="ARBA" id="ARBA00023237"/>
    </source>
</evidence>
<keyword evidence="5" id="KW-0410">Iron transport</keyword>
<protein>
    <submittedName>
        <fullName evidence="20">TonB-dependent siderophore receptor</fullName>
    </submittedName>
</protein>
<evidence type="ECO:0000259" key="18">
    <source>
        <dbReference type="Pfam" id="PF00593"/>
    </source>
</evidence>
<evidence type="ECO:0000256" key="14">
    <source>
        <dbReference type="PROSITE-ProRule" id="PRU01360"/>
    </source>
</evidence>
<comment type="caution">
    <text evidence="20">The sequence shown here is derived from an EMBL/GenBank/DDBJ whole genome shotgun (WGS) entry which is preliminary data.</text>
</comment>
<evidence type="ECO:0000256" key="7">
    <source>
        <dbReference type="ARBA" id="ARBA00022729"/>
    </source>
</evidence>
<name>A0ABV9Z322_9HYPH</name>
<keyword evidence="21" id="KW-1185">Reference proteome</keyword>
<keyword evidence="9" id="KW-0406">Ion transport</keyword>
<dbReference type="InterPro" id="IPR010105">
    <property type="entry name" value="TonB_sidphr_rcpt"/>
</dbReference>
<dbReference type="InterPro" id="IPR037066">
    <property type="entry name" value="Plug_dom_sf"/>
</dbReference>
<feature type="domain" description="TonB-dependent receptor-like beta-barrel" evidence="18">
    <location>
        <begin position="296"/>
        <end position="726"/>
    </location>
</feature>
<evidence type="ECO:0000256" key="8">
    <source>
        <dbReference type="ARBA" id="ARBA00023004"/>
    </source>
</evidence>
<dbReference type="NCBIfam" id="NF010651">
    <property type="entry name" value="PRK14050.1"/>
    <property type="match status" value="1"/>
</dbReference>
<keyword evidence="6 14" id="KW-0812">Transmembrane</keyword>
<proteinExistence type="inferred from homology"/>
<evidence type="ECO:0000256" key="17">
    <source>
        <dbReference type="SAM" id="SignalP"/>
    </source>
</evidence>
<feature type="signal peptide" evidence="17">
    <location>
        <begin position="1"/>
        <end position="30"/>
    </location>
</feature>
<dbReference type="Pfam" id="PF00593">
    <property type="entry name" value="TonB_dep_Rec_b-barrel"/>
    <property type="match status" value="1"/>
</dbReference>
<keyword evidence="10 15" id="KW-0798">TonB box</keyword>
<dbReference type="InterPro" id="IPR012910">
    <property type="entry name" value="Plug_dom"/>
</dbReference>
<evidence type="ECO:0000256" key="12">
    <source>
        <dbReference type="ARBA" id="ARBA00023170"/>
    </source>
</evidence>